<dbReference type="InterPro" id="IPR001079">
    <property type="entry name" value="Galectin_CRD"/>
</dbReference>
<reference evidence="7" key="1">
    <citation type="submission" date="2017-02" db="UniProtKB">
        <authorList>
            <consortium name="WormBaseParasite"/>
        </authorList>
    </citation>
    <scope>IDENTIFICATION</scope>
</reference>
<dbReference type="GO" id="GO:0016936">
    <property type="term" value="F:galactoside binding"/>
    <property type="evidence" value="ECO:0007669"/>
    <property type="project" value="TreeGrafter"/>
</dbReference>
<dbReference type="Gene3D" id="2.60.120.200">
    <property type="match status" value="1"/>
</dbReference>
<gene>
    <name evidence="5" type="ORF">ASIM_LOCUS20065</name>
</gene>
<dbReference type="EMBL" id="UYRR01038611">
    <property type="protein sequence ID" value="VDK74043.1"/>
    <property type="molecule type" value="Genomic_DNA"/>
</dbReference>
<name>A0A0M3KI67_ANISI</name>
<dbReference type="OrthoDB" id="6251307at2759"/>
<dbReference type="WBParaSite" id="ASIM_0002068601-mRNA-1">
    <property type="protein sequence ID" value="ASIM_0002068601-mRNA-1"/>
    <property type="gene ID" value="ASIM_0002068601"/>
</dbReference>
<sequence length="192" mass="22692">MSANDGKVFTLPYRSKLTEKIEPGQTLIIKGNSGKDAKKLFTVNLHRDTPDFSGNDVPLHLSIRFNEGKIVFNSFTKGAWGKEERQKIPFKKGKPFDVRIRAHDNKFTVFADRKQIKEYEHRVPLQWVTHLSIDGDAQINHVQWGGKYYVCCYFYYFYYIFYYLLLYIIYYYILFIIIYDMIIIIVIVAKSV</sequence>
<dbReference type="InterPro" id="IPR013320">
    <property type="entry name" value="ConA-like_dom_sf"/>
</dbReference>
<dbReference type="PANTHER" id="PTHR11346:SF176">
    <property type="entry name" value="32 KDA BETA-GALACTOSIDE-BINDING LECTIN LEC-3"/>
    <property type="match status" value="1"/>
</dbReference>
<reference evidence="5 6" key="2">
    <citation type="submission" date="2018-11" db="EMBL/GenBank/DDBJ databases">
        <authorList>
            <consortium name="Pathogen Informatics"/>
        </authorList>
    </citation>
    <scope>NUCLEOTIDE SEQUENCE [LARGE SCALE GENOMIC DNA]</scope>
</reference>
<dbReference type="SMART" id="SM00908">
    <property type="entry name" value="Gal-bind_lectin"/>
    <property type="match status" value="1"/>
</dbReference>
<evidence type="ECO:0000313" key="7">
    <source>
        <dbReference type="WBParaSite" id="ASIM_0002068601-mRNA-1"/>
    </source>
</evidence>
<evidence type="ECO:0000259" key="4">
    <source>
        <dbReference type="PROSITE" id="PS51304"/>
    </source>
</evidence>
<evidence type="ECO:0000256" key="2">
    <source>
        <dbReference type="RuleBase" id="RU102079"/>
    </source>
</evidence>
<evidence type="ECO:0000256" key="1">
    <source>
        <dbReference type="ARBA" id="ARBA00022734"/>
    </source>
</evidence>
<evidence type="ECO:0000313" key="6">
    <source>
        <dbReference type="Proteomes" id="UP000267096"/>
    </source>
</evidence>
<feature type="transmembrane region" description="Helical" evidence="3">
    <location>
        <begin position="148"/>
        <end position="165"/>
    </location>
</feature>
<dbReference type="FunFam" id="2.60.120.200:FF:000145">
    <property type="entry name" value="Galectin"/>
    <property type="match status" value="1"/>
</dbReference>
<dbReference type="Pfam" id="PF00337">
    <property type="entry name" value="Gal-bind_lectin"/>
    <property type="match status" value="1"/>
</dbReference>
<dbReference type="SUPFAM" id="SSF49899">
    <property type="entry name" value="Concanavalin A-like lectins/glucanases"/>
    <property type="match status" value="1"/>
</dbReference>
<dbReference type="GO" id="GO:0030246">
    <property type="term" value="F:carbohydrate binding"/>
    <property type="evidence" value="ECO:0007669"/>
    <property type="project" value="UniProtKB-UniRule"/>
</dbReference>
<keyword evidence="1 2" id="KW-0430">Lectin</keyword>
<keyword evidence="3" id="KW-1133">Transmembrane helix</keyword>
<dbReference type="SMART" id="SM00276">
    <property type="entry name" value="GLECT"/>
    <property type="match status" value="1"/>
</dbReference>
<keyword evidence="3" id="KW-0812">Transmembrane</keyword>
<dbReference type="PROSITE" id="PS51304">
    <property type="entry name" value="GALECTIN"/>
    <property type="match status" value="1"/>
</dbReference>
<dbReference type="CDD" id="cd00070">
    <property type="entry name" value="GLECT"/>
    <property type="match status" value="1"/>
</dbReference>
<evidence type="ECO:0000313" key="5">
    <source>
        <dbReference type="EMBL" id="VDK74043.1"/>
    </source>
</evidence>
<organism evidence="7">
    <name type="scientific">Anisakis simplex</name>
    <name type="common">Herring worm</name>
    <dbReference type="NCBI Taxonomy" id="6269"/>
    <lineage>
        <taxon>Eukaryota</taxon>
        <taxon>Metazoa</taxon>
        <taxon>Ecdysozoa</taxon>
        <taxon>Nematoda</taxon>
        <taxon>Chromadorea</taxon>
        <taxon>Rhabditida</taxon>
        <taxon>Spirurina</taxon>
        <taxon>Ascaridomorpha</taxon>
        <taxon>Ascaridoidea</taxon>
        <taxon>Anisakidae</taxon>
        <taxon>Anisakis</taxon>
        <taxon>Anisakis simplex complex</taxon>
    </lineage>
</organism>
<feature type="transmembrane region" description="Helical" evidence="3">
    <location>
        <begin position="171"/>
        <end position="189"/>
    </location>
</feature>
<feature type="domain" description="Galectin" evidence="4">
    <location>
        <begin position="13"/>
        <end position="145"/>
    </location>
</feature>
<keyword evidence="6" id="KW-1185">Reference proteome</keyword>
<dbReference type="Proteomes" id="UP000267096">
    <property type="component" value="Unassembled WGS sequence"/>
</dbReference>
<dbReference type="PANTHER" id="PTHR11346">
    <property type="entry name" value="GALECTIN"/>
    <property type="match status" value="1"/>
</dbReference>
<dbReference type="InterPro" id="IPR044156">
    <property type="entry name" value="Galectin-like"/>
</dbReference>
<keyword evidence="3" id="KW-0472">Membrane</keyword>
<proteinExistence type="predicted"/>
<accession>A0A0M3KI67</accession>
<protein>
    <recommendedName>
        <fullName evidence="2">Galectin</fullName>
    </recommendedName>
</protein>
<evidence type="ECO:0000256" key="3">
    <source>
        <dbReference type="SAM" id="Phobius"/>
    </source>
</evidence>
<dbReference type="AlphaFoldDB" id="A0A0M3KI67"/>